<evidence type="ECO:0000256" key="4">
    <source>
        <dbReference type="ARBA" id="ARBA00011233"/>
    </source>
</evidence>
<dbReference type="PANTHER" id="PTHR21098">
    <property type="entry name" value="RIBOFLAVIN SYNTHASE ALPHA CHAIN"/>
    <property type="match status" value="1"/>
</dbReference>
<feature type="domain" description="Lumazine-binding" evidence="12">
    <location>
        <begin position="98"/>
        <end position="194"/>
    </location>
</feature>
<dbReference type="NCBIfam" id="NF009566">
    <property type="entry name" value="PRK13020.1"/>
    <property type="match status" value="1"/>
</dbReference>
<proteinExistence type="predicted"/>
<dbReference type="InterPro" id="IPR017938">
    <property type="entry name" value="Riboflavin_synthase-like_b-brl"/>
</dbReference>
<dbReference type="EMBL" id="WJPP01000002">
    <property type="protein sequence ID" value="MRH77857.1"/>
    <property type="molecule type" value="Genomic_DNA"/>
</dbReference>
<comment type="pathway">
    <text evidence="3">Cofactor biosynthesis; riboflavin biosynthesis; riboflavin from 2-hydroxy-3-oxobutyl phosphate and 5-amino-6-(D-ribitylamino)uracil: step 2/2.</text>
</comment>
<dbReference type="NCBIfam" id="NF006767">
    <property type="entry name" value="PRK09289.1"/>
    <property type="match status" value="1"/>
</dbReference>
<comment type="subunit">
    <text evidence="4">Homotrimer.</text>
</comment>
<evidence type="ECO:0000256" key="9">
    <source>
        <dbReference type="ARBA" id="ARBA00022737"/>
    </source>
</evidence>
<dbReference type="GO" id="GO:0004746">
    <property type="term" value="F:riboflavin synthase activity"/>
    <property type="evidence" value="ECO:0007669"/>
    <property type="project" value="UniProtKB-UniRule"/>
</dbReference>
<comment type="caution">
    <text evidence="13">The sequence shown here is derived from an EMBL/GenBank/DDBJ whole genome shotgun (WGS) entry which is preliminary data.</text>
</comment>
<evidence type="ECO:0000256" key="10">
    <source>
        <dbReference type="NCBIfam" id="TIGR00187"/>
    </source>
</evidence>
<evidence type="ECO:0000256" key="8">
    <source>
        <dbReference type="ARBA" id="ARBA00022679"/>
    </source>
</evidence>
<evidence type="ECO:0000256" key="6">
    <source>
        <dbReference type="ARBA" id="ARBA00013950"/>
    </source>
</evidence>
<evidence type="ECO:0000313" key="14">
    <source>
        <dbReference type="Proteomes" id="UP000433788"/>
    </source>
</evidence>
<dbReference type="PROSITE" id="PS51177">
    <property type="entry name" value="LUMAZINE_BIND"/>
    <property type="match status" value="2"/>
</dbReference>
<dbReference type="PIRSF" id="PIRSF000498">
    <property type="entry name" value="Riboflavin_syn_A"/>
    <property type="match status" value="1"/>
</dbReference>
<feature type="domain" description="Lumazine-binding" evidence="12">
    <location>
        <begin position="1"/>
        <end position="97"/>
    </location>
</feature>
<keyword evidence="8 13" id="KW-0808">Transferase</keyword>
<evidence type="ECO:0000256" key="11">
    <source>
        <dbReference type="PROSITE-ProRule" id="PRU00524"/>
    </source>
</evidence>
<comment type="function">
    <text evidence="2">Catalyzes the dismutation of two molecules of 6,7-dimethyl-8-ribityllumazine, resulting in the formation of riboflavin and 5-amino-6-(D-ribitylamino)uracil.</text>
</comment>
<organism evidence="13 14">
    <name type="scientific">Spiribacter salilacus</name>
    <dbReference type="NCBI Taxonomy" id="2664894"/>
    <lineage>
        <taxon>Bacteria</taxon>
        <taxon>Pseudomonadati</taxon>
        <taxon>Pseudomonadota</taxon>
        <taxon>Gammaproteobacteria</taxon>
        <taxon>Chromatiales</taxon>
        <taxon>Ectothiorhodospiraceae</taxon>
        <taxon>Spiribacter</taxon>
    </lineage>
</organism>
<accession>A0A6N7QU53</accession>
<dbReference type="FunFam" id="2.40.30.20:FF:000004">
    <property type="entry name" value="Riboflavin synthase, alpha subunit"/>
    <property type="match status" value="1"/>
</dbReference>
<dbReference type="Proteomes" id="UP000433788">
    <property type="component" value="Unassembled WGS sequence"/>
</dbReference>
<dbReference type="InterPro" id="IPR026017">
    <property type="entry name" value="Lumazine-bd_dom"/>
</dbReference>
<dbReference type="GO" id="GO:0009231">
    <property type="term" value="P:riboflavin biosynthetic process"/>
    <property type="evidence" value="ECO:0007669"/>
    <property type="project" value="UniProtKB-KW"/>
</dbReference>
<evidence type="ECO:0000256" key="3">
    <source>
        <dbReference type="ARBA" id="ARBA00004887"/>
    </source>
</evidence>
<evidence type="ECO:0000313" key="13">
    <source>
        <dbReference type="EMBL" id="MRH77857.1"/>
    </source>
</evidence>
<gene>
    <name evidence="13" type="ORF">GH984_03985</name>
</gene>
<evidence type="ECO:0000256" key="1">
    <source>
        <dbReference type="ARBA" id="ARBA00000968"/>
    </source>
</evidence>
<evidence type="ECO:0000256" key="7">
    <source>
        <dbReference type="ARBA" id="ARBA00022619"/>
    </source>
</evidence>
<feature type="repeat" description="Lumazine-binding" evidence="11">
    <location>
        <begin position="1"/>
        <end position="97"/>
    </location>
</feature>
<keyword evidence="14" id="KW-1185">Reference proteome</keyword>
<dbReference type="SUPFAM" id="SSF63380">
    <property type="entry name" value="Riboflavin synthase domain-like"/>
    <property type="match status" value="2"/>
</dbReference>
<dbReference type="FunFam" id="2.40.30.20:FF:000003">
    <property type="entry name" value="Riboflavin synthase, alpha subunit"/>
    <property type="match status" value="1"/>
</dbReference>
<dbReference type="NCBIfam" id="TIGR00187">
    <property type="entry name" value="ribE"/>
    <property type="match status" value="1"/>
</dbReference>
<dbReference type="InterPro" id="IPR023366">
    <property type="entry name" value="ATP_synth_asu-like_sf"/>
</dbReference>
<evidence type="ECO:0000259" key="12">
    <source>
        <dbReference type="PROSITE" id="PS51177"/>
    </source>
</evidence>
<keyword evidence="7" id="KW-0686">Riboflavin biosynthesis</keyword>
<evidence type="ECO:0000256" key="5">
    <source>
        <dbReference type="ARBA" id="ARBA00012827"/>
    </source>
</evidence>
<feature type="repeat" description="Lumazine-binding" evidence="11">
    <location>
        <begin position="98"/>
        <end position="194"/>
    </location>
</feature>
<sequence>MFTGIIQTMGTLIDTQAVGGDRRLRFKAPDLNLSTVNAGDSIAVNGCCLTAIDIDDDSFAADVSIESLERTTLGTLKPGQGVNLETSLTLSTPLGGHLVSGHIDGVGQVISREPAGRSERWVFAVPAELAHYIAVKGSVAVDGISLTVNEVDGPQFAVNIVPHTAAVTNLGQRQVGEPVNIEVDLIARYLERLLDRA</sequence>
<keyword evidence="9" id="KW-0677">Repeat</keyword>
<dbReference type="InterPro" id="IPR001783">
    <property type="entry name" value="Lumazine-bd"/>
</dbReference>
<dbReference type="CDD" id="cd00402">
    <property type="entry name" value="Riboflavin_synthase_like"/>
    <property type="match status" value="1"/>
</dbReference>
<evidence type="ECO:0000256" key="2">
    <source>
        <dbReference type="ARBA" id="ARBA00002803"/>
    </source>
</evidence>
<comment type="catalytic activity">
    <reaction evidence="1">
        <text>2 6,7-dimethyl-8-(1-D-ribityl)lumazine + H(+) = 5-amino-6-(D-ribitylamino)uracil + riboflavin</text>
        <dbReference type="Rhea" id="RHEA:20772"/>
        <dbReference type="ChEBI" id="CHEBI:15378"/>
        <dbReference type="ChEBI" id="CHEBI:15934"/>
        <dbReference type="ChEBI" id="CHEBI:57986"/>
        <dbReference type="ChEBI" id="CHEBI:58201"/>
        <dbReference type="EC" id="2.5.1.9"/>
    </reaction>
</comment>
<dbReference type="AlphaFoldDB" id="A0A6N7QU53"/>
<name>A0A6N7QU53_9GAMM</name>
<protein>
    <recommendedName>
        <fullName evidence="6 10">Riboflavin synthase</fullName>
        <ecNumber evidence="5 10">2.5.1.9</ecNumber>
    </recommendedName>
</protein>
<dbReference type="Gene3D" id="2.40.30.20">
    <property type="match status" value="2"/>
</dbReference>
<dbReference type="Pfam" id="PF00677">
    <property type="entry name" value="Lum_binding"/>
    <property type="match status" value="2"/>
</dbReference>
<reference evidence="13 14" key="1">
    <citation type="submission" date="2019-11" db="EMBL/GenBank/DDBJ databases">
        <authorList>
            <person name="Zhang X.Y."/>
        </authorList>
    </citation>
    <scope>NUCLEOTIDE SEQUENCE [LARGE SCALE GENOMIC DNA]</scope>
    <source>
        <strain evidence="13 14">C176</strain>
    </source>
</reference>
<dbReference type="RefSeq" id="WP_153718921.1">
    <property type="nucleotide sequence ID" value="NZ_WJPP01000002.1"/>
</dbReference>
<dbReference type="EC" id="2.5.1.9" evidence="5 10"/>
<dbReference type="PANTHER" id="PTHR21098:SF12">
    <property type="entry name" value="RIBOFLAVIN SYNTHASE"/>
    <property type="match status" value="1"/>
</dbReference>